<dbReference type="EC" id="3.4.21.62" evidence="6"/>
<name>A0A7S4IJC3_9STRA</name>
<feature type="compositionally biased region" description="Low complexity" evidence="8">
    <location>
        <begin position="56"/>
        <end position="65"/>
    </location>
</feature>
<dbReference type="GO" id="GO:0004252">
    <property type="term" value="F:serine-type endopeptidase activity"/>
    <property type="evidence" value="ECO:0007669"/>
    <property type="project" value="UniProtKB-UniRule"/>
</dbReference>
<feature type="compositionally biased region" description="Basic and acidic residues" evidence="8">
    <location>
        <begin position="86"/>
        <end position="111"/>
    </location>
</feature>
<organism evidence="11">
    <name type="scientific">Odontella aurita</name>
    <dbReference type="NCBI Taxonomy" id="265563"/>
    <lineage>
        <taxon>Eukaryota</taxon>
        <taxon>Sar</taxon>
        <taxon>Stramenopiles</taxon>
        <taxon>Ochrophyta</taxon>
        <taxon>Bacillariophyta</taxon>
        <taxon>Mediophyceae</taxon>
        <taxon>Biddulphiophycidae</taxon>
        <taxon>Eupodiscales</taxon>
        <taxon>Odontellaceae</taxon>
        <taxon>Odontella</taxon>
    </lineage>
</organism>
<keyword evidence="2 7" id="KW-0645">Protease</keyword>
<comment type="similarity">
    <text evidence="1 7">Belongs to the peptidase S8 family.</text>
</comment>
<dbReference type="Pfam" id="PF00082">
    <property type="entry name" value="Peptidase_S8"/>
    <property type="match status" value="1"/>
</dbReference>
<dbReference type="GO" id="GO:0006508">
    <property type="term" value="P:proteolysis"/>
    <property type="evidence" value="ECO:0007669"/>
    <property type="project" value="UniProtKB-KW"/>
</dbReference>
<comment type="catalytic activity">
    <reaction evidence="5">
        <text>Hydrolysis of proteins with broad specificity for peptide bonds, and a preference for a large uncharged residue in P1. Hydrolyzes peptide amides.</text>
        <dbReference type="EC" id="3.4.21.62"/>
    </reaction>
</comment>
<sequence>MSSRRKTTIPTLIMLLLRFIPLLLAFVAANSATATTVDDDDDDSHVLPPAAGGQTLTRGNLRRSGSGSGGGSEGERSATGGHRERHLLDDNFGERRHNVFDDRHRHRHDDEPLSSSSSSSVQNFDDGRTTAIVLYSSVSARRAAIDAADGEVLYDLSGERTVVVRVDASGAGMERLEQLRDAGDLTFALDSAIEGVDVDDSTIVPLTPEEEDRWRRRRHLESSTSSAAAGGGYEANGETVPVGLTMMQADQLVSGSSKRVMVCSADSGYAFHPDLPPYPTVNGLDITTPSGERLWWHIDGDSIEHHTHGTVMAGIIGAEPSNSMGIRGVVDPAKVRMFNTRALGNDNRSTQAQMLDAISQCVDAGADVVSVAMGCLDCYDPVAEEFFRGLYEDKGVVVVAAAGNTGLTGGQTSKFYPASYESVISAAAVDADGERMDLSNSNDAVELAAHGDGVMSTYLGATGSTFGYAYMKGTSAATAYIAGAAAKLWTHFPACSNDEIRNALAFTAVNNKWRGTCNEDTGRGVVRLLDAYDYLRRVGCRGAKKRLSGIEKTCDRPVGGQGGGIDQGGGGGNGGAGGCRDARYTTKVRHVDGRLWSCKRIRNEVLEAKWQWEGHHFVRAHWCDETISNASTLCPRLCRRSTVKKKKN</sequence>
<dbReference type="InterPro" id="IPR000209">
    <property type="entry name" value="Peptidase_S8/S53_dom"/>
</dbReference>
<keyword evidence="4 7" id="KW-0720">Serine protease</keyword>
<feature type="region of interest" description="Disordered" evidence="8">
    <location>
        <begin position="214"/>
        <end position="234"/>
    </location>
</feature>
<evidence type="ECO:0000256" key="7">
    <source>
        <dbReference type="PROSITE-ProRule" id="PRU01240"/>
    </source>
</evidence>
<feature type="active site" description="Charge relay system" evidence="7">
    <location>
        <position position="475"/>
    </location>
</feature>
<feature type="domain" description="Peptidase S8/S53" evidence="10">
    <location>
        <begin position="258"/>
        <end position="515"/>
    </location>
</feature>
<dbReference type="SUPFAM" id="SSF52743">
    <property type="entry name" value="Subtilisin-like"/>
    <property type="match status" value="1"/>
</dbReference>
<evidence type="ECO:0000256" key="6">
    <source>
        <dbReference type="ARBA" id="ARBA00023619"/>
    </source>
</evidence>
<evidence type="ECO:0000256" key="8">
    <source>
        <dbReference type="SAM" id="MobiDB-lite"/>
    </source>
</evidence>
<evidence type="ECO:0000256" key="1">
    <source>
        <dbReference type="ARBA" id="ARBA00011073"/>
    </source>
</evidence>
<evidence type="ECO:0000256" key="9">
    <source>
        <dbReference type="SAM" id="SignalP"/>
    </source>
</evidence>
<evidence type="ECO:0000256" key="2">
    <source>
        <dbReference type="ARBA" id="ARBA00022670"/>
    </source>
</evidence>
<dbReference type="PROSITE" id="PS51892">
    <property type="entry name" value="SUBTILASE"/>
    <property type="match status" value="1"/>
</dbReference>
<protein>
    <recommendedName>
        <fullName evidence="6">subtilisin</fullName>
        <ecNumber evidence="6">3.4.21.62</ecNumber>
    </recommendedName>
</protein>
<accession>A0A7S4IJC3</accession>
<gene>
    <name evidence="11" type="ORF">OAUR00152_LOCUS12004</name>
</gene>
<dbReference type="InterPro" id="IPR050131">
    <property type="entry name" value="Peptidase_S8_subtilisin-like"/>
</dbReference>
<evidence type="ECO:0000256" key="3">
    <source>
        <dbReference type="ARBA" id="ARBA00022801"/>
    </source>
</evidence>
<reference evidence="11" key="1">
    <citation type="submission" date="2021-01" db="EMBL/GenBank/DDBJ databases">
        <authorList>
            <person name="Corre E."/>
            <person name="Pelletier E."/>
            <person name="Niang G."/>
            <person name="Scheremetjew M."/>
            <person name="Finn R."/>
            <person name="Kale V."/>
            <person name="Holt S."/>
            <person name="Cochrane G."/>
            <person name="Meng A."/>
            <person name="Brown T."/>
            <person name="Cohen L."/>
        </authorList>
    </citation>
    <scope>NUCLEOTIDE SEQUENCE</scope>
    <source>
        <strain evidence="11">Isolate 1302-5</strain>
    </source>
</reference>
<feature type="signal peptide" evidence="9">
    <location>
        <begin position="1"/>
        <end position="25"/>
    </location>
</feature>
<proteinExistence type="inferred from homology"/>
<feature type="active site" description="Charge relay system" evidence="7">
    <location>
        <position position="308"/>
    </location>
</feature>
<keyword evidence="9" id="KW-0732">Signal</keyword>
<feature type="chain" id="PRO_5030875137" description="subtilisin" evidence="9">
    <location>
        <begin position="26"/>
        <end position="648"/>
    </location>
</feature>
<feature type="region of interest" description="Disordered" evidence="8">
    <location>
        <begin position="35"/>
        <end position="122"/>
    </location>
</feature>
<evidence type="ECO:0000256" key="4">
    <source>
        <dbReference type="ARBA" id="ARBA00022825"/>
    </source>
</evidence>
<keyword evidence="3 7" id="KW-0378">Hydrolase</keyword>
<dbReference type="AlphaFoldDB" id="A0A7S4IJC3"/>
<dbReference type="PANTHER" id="PTHR43806:SF11">
    <property type="entry name" value="CEREVISIN-RELATED"/>
    <property type="match status" value="1"/>
</dbReference>
<evidence type="ECO:0000259" key="10">
    <source>
        <dbReference type="Pfam" id="PF00082"/>
    </source>
</evidence>
<dbReference type="InterPro" id="IPR036852">
    <property type="entry name" value="Peptidase_S8/S53_dom_sf"/>
</dbReference>
<dbReference type="GO" id="GO:0005615">
    <property type="term" value="C:extracellular space"/>
    <property type="evidence" value="ECO:0007669"/>
    <property type="project" value="TreeGrafter"/>
</dbReference>
<dbReference type="Gene3D" id="3.40.50.200">
    <property type="entry name" value="Peptidase S8/S53 domain"/>
    <property type="match status" value="1"/>
</dbReference>
<dbReference type="EMBL" id="HBKQ01017763">
    <property type="protein sequence ID" value="CAE2231195.1"/>
    <property type="molecule type" value="Transcribed_RNA"/>
</dbReference>
<feature type="active site" description="Charge relay system" evidence="7">
    <location>
        <position position="266"/>
    </location>
</feature>
<evidence type="ECO:0000313" key="11">
    <source>
        <dbReference type="EMBL" id="CAE2231195.1"/>
    </source>
</evidence>
<dbReference type="PANTHER" id="PTHR43806">
    <property type="entry name" value="PEPTIDASE S8"/>
    <property type="match status" value="1"/>
</dbReference>
<evidence type="ECO:0000256" key="5">
    <source>
        <dbReference type="ARBA" id="ARBA00023529"/>
    </source>
</evidence>